<dbReference type="RefSeq" id="WP_104618197.1">
    <property type="nucleotide sequence ID" value="NZ_JAWLPZ010000021.1"/>
</dbReference>
<comment type="caution">
    <text evidence="2">The sequence shown here is derived from an EMBL/GenBank/DDBJ whole genome shotgun (WGS) entry which is preliminary data.</text>
</comment>
<organism evidence="2 3">
    <name type="scientific">Brachyspira murdochii</name>
    <dbReference type="NCBI Taxonomy" id="84378"/>
    <lineage>
        <taxon>Bacteria</taxon>
        <taxon>Pseudomonadati</taxon>
        <taxon>Spirochaetota</taxon>
        <taxon>Spirochaetia</taxon>
        <taxon>Brachyspirales</taxon>
        <taxon>Brachyspiraceae</taxon>
        <taxon>Brachyspira</taxon>
    </lineage>
</organism>
<dbReference type="EMBL" id="JJMJ01000068">
    <property type="protein sequence ID" value="PPS22509.1"/>
    <property type="molecule type" value="Genomic_DNA"/>
</dbReference>
<accession>A0ABX5B6U7</accession>
<feature type="signal peptide" evidence="1">
    <location>
        <begin position="1"/>
        <end position="21"/>
    </location>
</feature>
<name>A0ABX5B6U7_9SPIR</name>
<reference evidence="2 3" key="1">
    <citation type="submission" date="2014-04" db="EMBL/GenBank/DDBJ databases">
        <title>Whole genome sequence of 'Brachyspira hampsonii' D13-03603F2.</title>
        <authorList>
            <person name="Patterson A.H."/>
            <person name="Chaban B."/>
            <person name="Fernando C."/>
            <person name="Harding J.C."/>
            <person name="Hill J.E."/>
        </authorList>
    </citation>
    <scope>NUCLEOTIDE SEQUENCE [LARGE SCALE GENOMIC DNA]</scope>
    <source>
        <strain evidence="2 3">D13-03603F2</strain>
    </source>
</reference>
<proteinExistence type="predicted"/>
<evidence type="ECO:0008006" key="4">
    <source>
        <dbReference type="Google" id="ProtNLM"/>
    </source>
</evidence>
<protein>
    <recommendedName>
        <fullName evidence="4">PorT family protein</fullName>
    </recommendedName>
</protein>
<sequence length="237" mass="25691">MRKIILILILAVSLSHINVFAASGFEAILNVPLGLSVGIPNGTYETDVLKSQAGFDSGITAQLGYMIGLGKIGISILGELGYSYDSYRIYMSSSLNNNNKMDVYGSIYTHNFQIGILPKINIGQFAIGLGAGVKIPISAVNEVKTDYTILGFEDSSTVSSKLNRNDIENGYDKNVIPYIKATFDYSFFFTSKIALNVGAYLGYDFGLANKNPIDGEYTGIDSFDIGLQLGLRFAPKL</sequence>
<feature type="chain" id="PRO_5045619011" description="PorT family protein" evidence="1">
    <location>
        <begin position="22"/>
        <end position="237"/>
    </location>
</feature>
<evidence type="ECO:0000313" key="2">
    <source>
        <dbReference type="EMBL" id="PPS22509.1"/>
    </source>
</evidence>
<keyword evidence="1" id="KW-0732">Signal</keyword>
<evidence type="ECO:0000313" key="3">
    <source>
        <dbReference type="Proteomes" id="UP000238924"/>
    </source>
</evidence>
<evidence type="ECO:0000256" key="1">
    <source>
        <dbReference type="SAM" id="SignalP"/>
    </source>
</evidence>
<keyword evidence="3" id="KW-1185">Reference proteome</keyword>
<gene>
    <name evidence="2" type="ORF">DJ52_04475</name>
</gene>
<dbReference type="Proteomes" id="UP000238924">
    <property type="component" value="Unassembled WGS sequence"/>
</dbReference>